<name>A0AAN7BTJ1_9PEZI</name>
<feature type="compositionally biased region" description="Low complexity" evidence="5">
    <location>
        <begin position="154"/>
        <end position="169"/>
    </location>
</feature>
<dbReference type="InterPro" id="IPR007219">
    <property type="entry name" value="XnlR_reg_dom"/>
</dbReference>
<evidence type="ECO:0000259" key="7">
    <source>
        <dbReference type="PROSITE" id="PS50048"/>
    </source>
</evidence>
<gene>
    <name evidence="8" type="ORF">QBC38DRAFT_360020</name>
</gene>
<evidence type="ECO:0000256" key="1">
    <source>
        <dbReference type="ARBA" id="ARBA00022723"/>
    </source>
</evidence>
<dbReference type="CDD" id="cd00067">
    <property type="entry name" value="GAL4"/>
    <property type="match status" value="1"/>
</dbReference>
<dbReference type="GO" id="GO:0000435">
    <property type="term" value="P:positive regulation of transcription from RNA polymerase II promoter by galactose"/>
    <property type="evidence" value="ECO:0007669"/>
    <property type="project" value="TreeGrafter"/>
</dbReference>
<dbReference type="SMART" id="SM00906">
    <property type="entry name" value="Fungal_trans"/>
    <property type="match status" value="1"/>
</dbReference>
<dbReference type="AlphaFoldDB" id="A0AAN7BTJ1"/>
<dbReference type="InterPro" id="IPR001138">
    <property type="entry name" value="Zn2Cys6_DnaBD"/>
</dbReference>
<proteinExistence type="predicted"/>
<feature type="region of interest" description="Disordered" evidence="5">
    <location>
        <begin position="588"/>
        <end position="631"/>
    </location>
</feature>
<dbReference type="GO" id="GO:0006351">
    <property type="term" value="P:DNA-templated transcription"/>
    <property type="evidence" value="ECO:0007669"/>
    <property type="project" value="InterPro"/>
</dbReference>
<keyword evidence="6" id="KW-1133">Transmembrane helix</keyword>
<protein>
    <recommendedName>
        <fullName evidence="7">Zn(2)-C6 fungal-type domain-containing protein</fullName>
    </recommendedName>
</protein>
<keyword evidence="4" id="KW-0539">Nucleus</keyword>
<dbReference type="PROSITE" id="PS00463">
    <property type="entry name" value="ZN2_CY6_FUNGAL_1"/>
    <property type="match status" value="1"/>
</dbReference>
<dbReference type="SMART" id="SM00066">
    <property type="entry name" value="GAL4"/>
    <property type="match status" value="1"/>
</dbReference>
<feature type="region of interest" description="Disordered" evidence="5">
    <location>
        <begin position="154"/>
        <end position="175"/>
    </location>
</feature>
<dbReference type="InterPro" id="IPR036864">
    <property type="entry name" value="Zn2-C6_fun-type_DNA-bd_sf"/>
</dbReference>
<dbReference type="GO" id="GO:0000978">
    <property type="term" value="F:RNA polymerase II cis-regulatory region sequence-specific DNA binding"/>
    <property type="evidence" value="ECO:0007669"/>
    <property type="project" value="TreeGrafter"/>
</dbReference>
<keyword evidence="3" id="KW-0804">Transcription</keyword>
<evidence type="ECO:0000256" key="6">
    <source>
        <dbReference type="SAM" id="Phobius"/>
    </source>
</evidence>
<evidence type="ECO:0000256" key="5">
    <source>
        <dbReference type="SAM" id="MobiDB-lite"/>
    </source>
</evidence>
<keyword evidence="1" id="KW-0479">Metal-binding</keyword>
<evidence type="ECO:0000313" key="8">
    <source>
        <dbReference type="EMBL" id="KAK4229275.1"/>
    </source>
</evidence>
<dbReference type="InterPro" id="IPR051127">
    <property type="entry name" value="Fungal_SecMet_Regulators"/>
</dbReference>
<dbReference type="PROSITE" id="PS50048">
    <property type="entry name" value="ZN2_CY6_FUNGAL_2"/>
    <property type="match status" value="1"/>
</dbReference>
<evidence type="ECO:0000313" key="9">
    <source>
        <dbReference type="Proteomes" id="UP001301958"/>
    </source>
</evidence>
<organism evidence="8 9">
    <name type="scientific">Podospora fimiseda</name>
    <dbReference type="NCBI Taxonomy" id="252190"/>
    <lineage>
        <taxon>Eukaryota</taxon>
        <taxon>Fungi</taxon>
        <taxon>Dikarya</taxon>
        <taxon>Ascomycota</taxon>
        <taxon>Pezizomycotina</taxon>
        <taxon>Sordariomycetes</taxon>
        <taxon>Sordariomycetidae</taxon>
        <taxon>Sordariales</taxon>
        <taxon>Podosporaceae</taxon>
        <taxon>Podospora</taxon>
    </lineage>
</organism>
<evidence type="ECO:0000256" key="3">
    <source>
        <dbReference type="ARBA" id="ARBA00023163"/>
    </source>
</evidence>
<dbReference type="SUPFAM" id="SSF57701">
    <property type="entry name" value="Zn2/Cys6 DNA-binding domain"/>
    <property type="match status" value="1"/>
</dbReference>
<dbReference type="Proteomes" id="UP001301958">
    <property type="component" value="Unassembled WGS sequence"/>
</dbReference>
<evidence type="ECO:0000256" key="4">
    <source>
        <dbReference type="ARBA" id="ARBA00023242"/>
    </source>
</evidence>
<dbReference type="Pfam" id="PF04082">
    <property type="entry name" value="Fungal_trans"/>
    <property type="match status" value="1"/>
</dbReference>
<feature type="transmembrane region" description="Helical" evidence="6">
    <location>
        <begin position="506"/>
        <end position="529"/>
    </location>
</feature>
<comment type="caution">
    <text evidence="8">The sequence shown here is derived from an EMBL/GenBank/DDBJ whole genome shotgun (WGS) entry which is preliminary data.</text>
</comment>
<evidence type="ECO:0000256" key="2">
    <source>
        <dbReference type="ARBA" id="ARBA00023015"/>
    </source>
</evidence>
<sequence>MEERRIVRARVANACDTCKSRRVKCSGRAPCGYCVRRREPDSCKFTAGRRRQPAAGRGSSVASHQSQNAPSPGGSNSGSVAHLQRHHPTNFEEHEHEETEVPKEARLLCDAQGKLIFIGDCAPLSFFQTVRRLVTSKVDPMAFLPESGGYSALEASTSSSTSASAARTGSKQRPGIKKEEVQKIVKAYLEGTSGMVDLFFGEDLLTRITSEGGESVEEVVNYLVLAVGCQHLESQEFQGKGQEYFDWARDMAFSSLLMNQSGTGGGGESCFLGVASVQAFVLITLFSLGQCQINAAFLFFGIAARAAHSIGIHRTAVNARFGETVGRRRDKLWKSLRVVDLYLSTSMGRPPATSDVDCTVPYGGGEENDLLDAGVQIFLVIESIVLEVYSRRKISPRLTEGISRELRDWSGKWLRRLMGVVESENEERVGAVKVLTSYYYAVILVSRPFLMVEMYRRLSDGGNSGNGESSGKSKLADACIDAAILMVEPVKSLIERGVMTRRAPTVVSWLFAASLVLGVGLMGGFGHIIEKHCRASISCLEYFVQADAHAFQYSLIAKSLLSTALEYLEKREMQERLRRTESSSRIFGLIPRAPRETSGTEMRAQESEDNNTAGGANPGGHNSHLPRSEGPTPGFGFDFESAFLGLTDSAFSRTPDFSMMMGGGSFVGEAENTFGALNLFPLLEGDGHIDLANYF</sequence>
<dbReference type="GO" id="GO:0008270">
    <property type="term" value="F:zinc ion binding"/>
    <property type="evidence" value="ECO:0007669"/>
    <property type="project" value="InterPro"/>
</dbReference>
<dbReference type="GO" id="GO:0000981">
    <property type="term" value="F:DNA-binding transcription factor activity, RNA polymerase II-specific"/>
    <property type="evidence" value="ECO:0007669"/>
    <property type="project" value="InterPro"/>
</dbReference>
<accession>A0AAN7BTJ1</accession>
<keyword evidence="2" id="KW-0805">Transcription regulation</keyword>
<dbReference type="CDD" id="cd12148">
    <property type="entry name" value="fungal_TF_MHR"/>
    <property type="match status" value="1"/>
</dbReference>
<feature type="region of interest" description="Disordered" evidence="5">
    <location>
        <begin position="45"/>
        <end position="82"/>
    </location>
</feature>
<feature type="transmembrane region" description="Helical" evidence="6">
    <location>
        <begin position="279"/>
        <end position="304"/>
    </location>
</feature>
<feature type="compositionally biased region" description="Low complexity" evidence="5">
    <location>
        <begin position="66"/>
        <end position="79"/>
    </location>
</feature>
<keyword evidence="9" id="KW-1185">Reference proteome</keyword>
<dbReference type="EMBL" id="MU865310">
    <property type="protein sequence ID" value="KAK4229275.1"/>
    <property type="molecule type" value="Genomic_DNA"/>
</dbReference>
<dbReference type="GO" id="GO:0005634">
    <property type="term" value="C:nucleus"/>
    <property type="evidence" value="ECO:0007669"/>
    <property type="project" value="TreeGrafter"/>
</dbReference>
<dbReference type="Gene3D" id="4.10.240.10">
    <property type="entry name" value="Zn(2)-C6 fungal-type DNA-binding domain"/>
    <property type="match status" value="1"/>
</dbReference>
<reference evidence="8" key="1">
    <citation type="journal article" date="2023" name="Mol. Phylogenet. Evol.">
        <title>Genome-scale phylogeny and comparative genomics of the fungal order Sordariales.</title>
        <authorList>
            <person name="Hensen N."/>
            <person name="Bonometti L."/>
            <person name="Westerberg I."/>
            <person name="Brannstrom I.O."/>
            <person name="Guillou S."/>
            <person name="Cros-Aarteil S."/>
            <person name="Calhoun S."/>
            <person name="Haridas S."/>
            <person name="Kuo A."/>
            <person name="Mondo S."/>
            <person name="Pangilinan J."/>
            <person name="Riley R."/>
            <person name="LaButti K."/>
            <person name="Andreopoulos B."/>
            <person name="Lipzen A."/>
            <person name="Chen C."/>
            <person name="Yan M."/>
            <person name="Daum C."/>
            <person name="Ng V."/>
            <person name="Clum A."/>
            <person name="Steindorff A."/>
            <person name="Ohm R.A."/>
            <person name="Martin F."/>
            <person name="Silar P."/>
            <person name="Natvig D.O."/>
            <person name="Lalanne C."/>
            <person name="Gautier V."/>
            <person name="Ament-Velasquez S.L."/>
            <person name="Kruys A."/>
            <person name="Hutchinson M.I."/>
            <person name="Powell A.J."/>
            <person name="Barry K."/>
            <person name="Miller A.N."/>
            <person name="Grigoriev I.V."/>
            <person name="Debuchy R."/>
            <person name="Gladieux P."/>
            <person name="Hiltunen Thoren M."/>
            <person name="Johannesson H."/>
        </authorList>
    </citation>
    <scope>NUCLEOTIDE SEQUENCE</scope>
    <source>
        <strain evidence="8">CBS 990.96</strain>
    </source>
</reference>
<dbReference type="PANTHER" id="PTHR47424:SF9">
    <property type="entry name" value="TAH-2"/>
    <property type="match status" value="1"/>
</dbReference>
<reference evidence="8" key="2">
    <citation type="submission" date="2023-05" db="EMBL/GenBank/DDBJ databases">
        <authorList>
            <consortium name="Lawrence Berkeley National Laboratory"/>
            <person name="Steindorff A."/>
            <person name="Hensen N."/>
            <person name="Bonometti L."/>
            <person name="Westerberg I."/>
            <person name="Brannstrom I.O."/>
            <person name="Guillou S."/>
            <person name="Cros-Aarteil S."/>
            <person name="Calhoun S."/>
            <person name="Haridas S."/>
            <person name="Kuo A."/>
            <person name="Mondo S."/>
            <person name="Pangilinan J."/>
            <person name="Riley R."/>
            <person name="Labutti K."/>
            <person name="Andreopoulos B."/>
            <person name="Lipzen A."/>
            <person name="Chen C."/>
            <person name="Yanf M."/>
            <person name="Daum C."/>
            <person name="Ng V."/>
            <person name="Clum A."/>
            <person name="Ohm R."/>
            <person name="Martin F."/>
            <person name="Silar P."/>
            <person name="Natvig D."/>
            <person name="Lalanne C."/>
            <person name="Gautier V."/>
            <person name="Ament-Velasquez S.L."/>
            <person name="Kruys A."/>
            <person name="Hutchinson M.I."/>
            <person name="Powell A.J."/>
            <person name="Barry K."/>
            <person name="Miller A.N."/>
            <person name="Grigoriev I.V."/>
            <person name="Debuchy R."/>
            <person name="Gladieux P."/>
            <person name="Thoren M.H."/>
            <person name="Johannesson H."/>
        </authorList>
    </citation>
    <scope>NUCLEOTIDE SEQUENCE</scope>
    <source>
        <strain evidence="8">CBS 990.96</strain>
    </source>
</reference>
<dbReference type="PANTHER" id="PTHR47424">
    <property type="entry name" value="REGULATORY PROTEIN GAL4"/>
    <property type="match status" value="1"/>
</dbReference>
<dbReference type="Pfam" id="PF00172">
    <property type="entry name" value="Zn_clus"/>
    <property type="match status" value="1"/>
</dbReference>
<keyword evidence="6" id="KW-0812">Transmembrane</keyword>
<feature type="domain" description="Zn(2)-C6 fungal-type" evidence="7">
    <location>
        <begin position="14"/>
        <end position="45"/>
    </location>
</feature>
<keyword evidence="6" id="KW-0472">Membrane</keyword>